<evidence type="ECO:0000313" key="1">
    <source>
        <dbReference type="EMBL" id="CAD9120259.1"/>
    </source>
</evidence>
<gene>
    <name evidence="1" type="ORF">NDES1114_LOCUS16958</name>
    <name evidence="2" type="ORF">NDES1114_LOCUS16959</name>
</gene>
<proteinExistence type="predicted"/>
<dbReference type="EMBL" id="HBGF01025653">
    <property type="protein sequence ID" value="CAD9120261.1"/>
    <property type="molecule type" value="Transcribed_RNA"/>
</dbReference>
<name>A0A6U4SS52_NEODS</name>
<reference evidence="2" key="1">
    <citation type="submission" date="2021-01" db="EMBL/GenBank/DDBJ databases">
        <authorList>
            <person name="Corre E."/>
            <person name="Pelletier E."/>
            <person name="Niang G."/>
            <person name="Scheremetjew M."/>
            <person name="Finn R."/>
            <person name="Kale V."/>
            <person name="Holt S."/>
            <person name="Cochrane G."/>
            <person name="Meng A."/>
            <person name="Brown T."/>
            <person name="Cohen L."/>
        </authorList>
    </citation>
    <scope>NUCLEOTIDE SEQUENCE</scope>
    <source>
        <strain evidence="2">CCAP 1951/1</strain>
    </source>
</reference>
<organism evidence="2">
    <name type="scientific">Neobodo designis</name>
    <name type="common">Flagellated protozoan</name>
    <name type="synonym">Bodo designis</name>
    <dbReference type="NCBI Taxonomy" id="312471"/>
    <lineage>
        <taxon>Eukaryota</taxon>
        <taxon>Discoba</taxon>
        <taxon>Euglenozoa</taxon>
        <taxon>Kinetoplastea</taxon>
        <taxon>Metakinetoplastina</taxon>
        <taxon>Neobodonida</taxon>
        <taxon>Neobodo</taxon>
    </lineage>
</organism>
<sequence>MGCPLVQVADRHAHVCMPGLFAKRHSWCYRGPFLTTRSFASWWRKHRVKFGVTPSCRAGCGVSSVDRVVVFLIVTARGTHRPCQRRVGTIAFRRSVHRDTLKSGDLAPSLFATDAPTDFVAAVATTWSWGSCLGAEGTPNAPK</sequence>
<dbReference type="AlphaFoldDB" id="A0A6U4SS52"/>
<dbReference type="EMBL" id="HBGF01025652">
    <property type="protein sequence ID" value="CAD9120259.1"/>
    <property type="molecule type" value="Transcribed_RNA"/>
</dbReference>
<protein>
    <submittedName>
        <fullName evidence="2">Uncharacterized protein</fullName>
    </submittedName>
</protein>
<accession>A0A6U4SS52</accession>
<evidence type="ECO:0000313" key="2">
    <source>
        <dbReference type="EMBL" id="CAD9120261.1"/>
    </source>
</evidence>